<sequence>MKGNKIMITITNTSKEYTPVERYLMTVSPTIKTAKTLEDGDVINVAGYLEFLDEKEDGTVTELMSIITTDNEVYSTQSPTFKRGIKDIVTAMQGCFPFPIKKISGESKAGRKFVDCVLDIDSLTKSKEIDF</sequence>
<dbReference type="EMBL" id="BK015162">
    <property type="protein sequence ID" value="DAD93571.1"/>
    <property type="molecule type" value="Genomic_DNA"/>
</dbReference>
<accession>A0A8S5NHH6</accession>
<organism evidence="1">
    <name type="scientific">Podoviridae sp. ct2nF21</name>
    <dbReference type="NCBI Taxonomy" id="2826537"/>
    <lineage>
        <taxon>Viruses</taxon>
        <taxon>Duplodnaviria</taxon>
        <taxon>Heunggongvirae</taxon>
        <taxon>Uroviricota</taxon>
        <taxon>Caudoviricetes</taxon>
    </lineage>
</organism>
<protein>
    <submittedName>
        <fullName evidence="1">SsDNA binding protein</fullName>
    </submittedName>
</protein>
<proteinExistence type="predicted"/>
<evidence type="ECO:0000313" key="1">
    <source>
        <dbReference type="EMBL" id="DAD93571.1"/>
    </source>
</evidence>
<name>A0A8S5NHH6_9CAUD</name>
<reference evidence="1" key="1">
    <citation type="journal article" date="2021" name="Proc. Natl. Acad. Sci. U.S.A.">
        <title>A Catalog of Tens of Thousands of Viruses from Human Metagenomes Reveals Hidden Associations with Chronic Diseases.</title>
        <authorList>
            <person name="Tisza M.J."/>
            <person name="Buck C.B."/>
        </authorList>
    </citation>
    <scope>NUCLEOTIDE SEQUENCE</scope>
    <source>
        <strain evidence="1">Ct2nF21</strain>
    </source>
</reference>